<sequence>MQPDVKSIRPFVGARSYKDSREFYALLGFDEVVIDQGMSLFRLGSFSFYLQDYYQKQWLNNSMIFLEVANLDAYHDQLASLSLPSRYKACRLSEIKSEDWGREFFLHDPAGVLWHIGEFTAS</sequence>
<evidence type="ECO:0000313" key="1">
    <source>
        <dbReference type="EMBL" id="RED92803.1"/>
    </source>
</evidence>
<dbReference type="SUPFAM" id="SSF54593">
    <property type="entry name" value="Glyoxalase/Bleomycin resistance protein/Dihydroxybiphenyl dioxygenase"/>
    <property type="match status" value="1"/>
</dbReference>
<dbReference type="InterPro" id="IPR029068">
    <property type="entry name" value="Glyas_Bleomycin-R_OHBP_Dase"/>
</dbReference>
<dbReference type="AlphaFoldDB" id="A0A3D9KWM8"/>
<dbReference type="Gene3D" id="3.10.180.10">
    <property type="entry name" value="2,3-Dihydroxybiphenyl 1,2-Dioxygenase, domain 1"/>
    <property type="match status" value="1"/>
</dbReference>
<dbReference type="RefSeq" id="WP_115870096.1">
    <property type="nucleotide sequence ID" value="NZ_QREG01000028.1"/>
</dbReference>
<dbReference type="OrthoDB" id="674527at2"/>
<keyword evidence="2" id="KW-1185">Reference proteome</keyword>
<proteinExistence type="predicted"/>
<accession>A0A3D9KWM8</accession>
<gene>
    <name evidence="1" type="ORF">C7460_12820</name>
</gene>
<name>A0A3D9KWM8_MARFU</name>
<evidence type="ECO:0000313" key="2">
    <source>
        <dbReference type="Proteomes" id="UP000256779"/>
    </source>
</evidence>
<organism evidence="1 2">
    <name type="scientific">Marinoscillum furvescens DSM 4134</name>
    <dbReference type="NCBI Taxonomy" id="1122208"/>
    <lineage>
        <taxon>Bacteria</taxon>
        <taxon>Pseudomonadati</taxon>
        <taxon>Bacteroidota</taxon>
        <taxon>Cytophagia</taxon>
        <taxon>Cytophagales</taxon>
        <taxon>Reichenbachiellaceae</taxon>
        <taxon>Marinoscillum</taxon>
    </lineage>
</organism>
<evidence type="ECO:0008006" key="3">
    <source>
        <dbReference type="Google" id="ProtNLM"/>
    </source>
</evidence>
<protein>
    <recommendedName>
        <fullName evidence="3">Catechol 2,3-dioxygenase-like lactoylglutathione lyase family enzyme</fullName>
    </recommendedName>
</protein>
<dbReference type="Proteomes" id="UP000256779">
    <property type="component" value="Unassembled WGS sequence"/>
</dbReference>
<comment type="caution">
    <text evidence="1">The sequence shown here is derived from an EMBL/GenBank/DDBJ whole genome shotgun (WGS) entry which is preliminary data.</text>
</comment>
<dbReference type="EMBL" id="QREG01000028">
    <property type="protein sequence ID" value="RED92803.1"/>
    <property type="molecule type" value="Genomic_DNA"/>
</dbReference>
<reference evidence="1 2" key="1">
    <citation type="submission" date="2018-07" db="EMBL/GenBank/DDBJ databases">
        <title>Genomic Encyclopedia of Type Strains, Phase IV (KMG-IV): sequencing the most valuable type-strain genomes for metagenomic binning, comparative biology and taxonomic classification.</title>
        <authorList>
            <person name="Goeker M."/>
        </authorList>
    </citation>
    <scope>NUCLEOTIDE SEQUENCE [LARGE SCALE GENOMIC DNA]</scope>
    <source>
        <strain evidence="1 2">DSM 4134</strain>
    </source>
</reference>